<dbReference type="EMBL" id="CP045350">
    <property type="protein sequence ID" value="QFT26139.1"/>
    <property type="molecule type" value="Genomic_DNA"/>
</dbReference>
<dbReference type="PROSITE" id="PS50011">
    <property type="entry name" value="PROTEIN_KINASE_DOM"/>
    <property type="match status" value="1"/>
</dbReference>
<dbReference type="GO" id="GO:0004674">
    <property type="term" value="F:protein serine/threonine kinase activity"/>
    <property type="evidence" value="ECO:0007669"/>
    <property type="project" value="TreeGrafter"/>
</dbReference>
<protein>
    <submittedName>
        <fullName evidence="2">Protein kinase domain protein</fullName>
    </submittedName>
</protein>
<organism evidence="2 3">
    <name type="scientific">Vibrio aquimaris</name>
    <dbReference type="NCBI Taxonomy" id="2587862"/>
    <lineage>
        <taxon>Bacteria</taxon>
        <taxon>Pseudomonadati</taxon>
        <taxon>Pseudomonadota</taxon>
        <taxon>Gammaproteobacteria</taxon>
        <taxon>Vibrionales</taxon>
        <taxon>Vibrionaceae</taxon>
        <taxon>Vibrio</taxon>
    </lineage>
</organism>
<dbReference type="PANTHER" id="PTHR44167">
    <property type="entry name" value="OVARIAN-SPECIFIC SERINE/THREONINE-PROTEIN KINASE LOK-RELATED"/>
    <property type="match status" value="1"/>
</dbReference>
<feature type="domain" description="Protein kinase" evidence="1">
    <location>
        <begin position="12"/>
        <end position="252"/>
    </location>
</feature>
<dbReference type="PROSITE" id="PS00108">
    <property type="entry name" value="PROTEIN_KINASE_ST"/>
    <property type="match status" value="1"/>
</dbReference>
<evidence type="ECO:0000259" key="1">
    <source>
        <dbReference type="PROSITE" id="PS50011"/>
    </source>
</evidence>
<dbReference type="PANTHER" id="PTHR44167:SF18">
    <property type="entry name" value="PROTEIN KINASE DOMAIN-CONTAINING PROTEIN"/>
    <property type="match status" value="1"/>
</dbReference>
<dbReference type="InterPro" id="IPR000719">
    <property type="entry name" value="Prot_kinase_dom"/>
</dbReference>
<dbReference type="AlphaFoldDB" id="A0A5P9CIJ0"/>
<keyword evidence="2" id="KW-0808">Transferase</keyword>
<dbReference type="GO" id="GO:0005737">
    <property type="term" value="C:cytoplasm"/>
    <property type="evidence" value="ECO:0007669"/>
    <property type="project" value="TreeGrafter"/>
</dbReference>
<name>A0A5P9CIJ0_9VIBR</name>
<dbReference type="OrthoDB" id="9801841at2"/>
<dbReference type="InterPro" id="IPR008271">
    <property type="entry name" value="Ser/Thr_kinase_AS"/>
</dbReference>
<dbReference type="RefSeq" id="WP_152430326.1">
    <property type="nucleotide sequence ID" value="NZ_CBCSDK010000002.1"/>
</dbReference>
<dbReference type="KEGG" id="vaq:FIV01_06845"/>
<dbReference type="Pfam" id="PF00069">
    <property type="entry name" value="Pkinase"/>
    <property type="match status" value="1"/>
</dbReference>
<gene>
    <name evidence="2" type="ORF">FIV01_06845</name>
</gene>
<dbReference type="Proteomes" id="UP000326936">
    <property type="component" value="Chromosome"/>
</dbReference>
<dbReference type="SUPFAM" id="SSF56112">
    <property type="entry name" value="Protein kinase-like (PK-like)"/>
    <property type="match status" value="1"/>
</dbReference>
<proteinExistence type="predicted"/>
<reference evidence="2 3" key="1">
    <citation type="submission" date="2019-10" db="EMBL/GenBank/DDBJ databases">
        <title>Complete genome sequence of Vibrio sp. strain THAF100, isolated from non-filtered water from the water column of tank 6 of a marine aquarium containing stony-coral fragments. Water maintained at 26 degree C.</title>
        <authorList>
            <person name="Ruckert C."/>
            <person name="Franco A."/>
            <person name="Kalinowski J."/>
            <person name="Glaeser S."/>
        </authorList>
    </citation>
    <scope>NUCLEOTIDE SEQUENCE [LARGE SCALE GENOMIC DNA]</scope>
    <source>
        <strain evidence="2 3">THAF100</strain>
    </source>
</reference>
<dbReference type="Gene3D" id="1.10.510.10">
    <property type="entry name" value="Transferase(Phosphotransferase) domain 1"/>
    <property type="match status" value="1"/>
</dbReference>
<accession>A0A5P9CIJ0</accession>
<dbReference type="InterPro" id="IPR011009">
    <property type="entry name" value="Kinase-like_dom_sf"/>
</dbReference>
<dbReference type="GO" id="GO:0005524">
    <property type="term" value="F:ATP binding"/>
    <property type="evidence" value="ECO:0007669"/>
    <property type="project" value="InterPro"/>
</dbReference>
<dbReference type="SMART" id="SM00220">
    <property type="entry name" value="S_TKc"/>
    <property type="match status" value="1"/>
</dbReference>
<keyword evidence="2" id="KW-0418">Kinase</keyword>
<evidence type="ECO:0000313" key="2">
    <source>
        <dbReference type="EMBL" id="QFT26139.1"/>
    </source>
</evidence>
<evidence type="ECO:0000313" key="3">
    <source>
        <dbReference type="Proteomes" id="UP000326936"/>
    </source>
</evidence>
<sequence length="252" mass="28942">MKEQNQFGDKIATVFRVLGISQYSLLRQQTYLAIHPFYGSCVVKFAFTVTTKQQLNTEAVFLHNHNELCWPKYIDYGSTMGMDWLIIEFLDTLCGNMRNFNIVERQKVTKSAEQALHTLHSKGYIHGDIKPSNLIVTLSHEVKLIDLGGIVPIGANYREHNVPSLTPKFCHLTPFLRTGQASPQHDYFSLAVSLQTIWKKHPFEDLSLLEFVKNNDLPELEALFSRYQILISKQIKLAKRSTHQYLSTQVNT</sequence>
<keyword evidence="3" id="KW-1185">Reference proteome</keyword>